<name>A0ABQ1MHB3_9BACT</name>
<evidence type="ECO:0000313" key="4">
    <source>
        <dbReference type="EMBL" id="GGC39015.1"/>
    </source>
</evidence>
<accession>A0ABQ1MHB3</accession>
<dbReference type="EMBL" id="BMEC01000008">
    <property type="protein sequence ID" value="GGC39015.1"/>
    <property type="molecule type" value="Genomic_DNA"/>
</dbReference>
<sequence>MTKYILSISLLLFSFFSVAQNGIPERPNPPRLVNDYTNTLSRQEQNQLERKLRAYNDSTSTQVAIILTDTYGEYDPNQFGVKVFDKWKIGQEGKNNGILISVAIEDKKMYINTGYGVEDRITDAAAKTIIENYMKPAFRNNNFYQGLDEATSIIFDLAAGKYTADKIDDNQAGKAIGLGTFLFFFFIIIFLLSRIRSIKNHHASGGDGLSFLTLMMLLGGGGKHGGSFNDFNSGGGGFGGGSGGGFGGFGGGMTGGGGAGGSW</sequence>
<dbReference type="Gene3D" id="3.10.310.50">
    <property type="match status" value="1"/>
</dbReference>
<keyword evidence="5" id="KW-1185">Reference proteome</keyword>
<protein>
    <recommendedName>
        <fullName evidence="3">TPM domain-containing protein</fullName>
    </recommendedName>
</protein>
<dbReference type="InterPro" id="IPR007621">
    <property type="entry name" value="TPM_dom"/>
</dbReference>
<evidence type="ECO:0000259" key="3">
    <source>
        <dbReference type="Pfam" id="PF04536"/>
    </source>
</evidence>
<feature type="signal peptide" evidence="2">
    <location>
        <begin position="1"/>
        <end position="19"/>
    </location>
</feature>
<dbReference type="PANTHER" id="PTHR30373">
    <property type="entry name" value="UPF0603 PROTEIN YGCG"/>
    <property type="match status" value="1"/>
</dbReference>
<feature type="domain" description="TPM" evidence="3">
    <location>
        <begin position="33"/>
        <end position="154"/>
    </location>
</feature>
<dbReference type="Proteomes" id="UP000636010">
    <property type="component" value="Unassembled WGS sequence"/>
</dbReference>
<proteinExistence type="predicted"/>
<evidence type="ECO:0000256" key="1">
    <source>
        <dbReference type="SAM" id="Phobius"/>
    </source>
</evidence>
<keyword evidence="1" id="KW-0472">Membrane</keyword>
<dbReference type="PANTHER" id="PTHR30373:SF2">
    <property type="entry name" value="UPF0603 PROTEIN YGCG"/>
    <property type="match status" value="1"/>
</dbReference>
<reference evidence="5" key="1">
    <citation type="journal article" date="2019" name="Int. J. Syst. Evol. Microbiol.">
        <title>The Global Catalogue of Microorganisms (GCM) 10K type strain sequencing project: providing services to taxonomists for standard genome sequencing and annotation.</title>
        <authorList>
            <consortium name="The Broad Institute Genomics Platform"/>
            <consortium name="The Broad Institute Genome Sequencing Center for Infectious Disease"/>
            <person name="Wu L."/>
            <person name="Ma J."/>
        </authorList>
    </citation>
    <scope>NUCLEOTIDE SEQUENCE [LARGE SCALE GENOMIC DNA]</scope>
    <source>
        <strain evidence="5">CGMCC 1.10832</strain>
    </source>
</reference>
<keyword evidence="1" id="KW-1133">Transmembrane helix</keyword>
<evidence type="ECO:0000313" key="5">
    <source>
        <dbReference type="Proteomes" id="UP000636010"/>
    </source>
</evidence>
<evidence type="ECO:0000256" key="2">
    <source>
        <dbReference type="SAM" id="SignalP"/>
    </source>
</evidence>
<feature type="chain" id="PRO_5046344559" description="TPM domain-containing protein" evidence="2">
    <location>
        <begin position="20"/>
        <end position="263"/>
    </location>
</feature>
<gene>
    <name evidence="4" type="ORF">GCM10011506_25590</name>
</gene>
<keyword evidence="2" id="KW-0732">Signal</keyword>
<comment type="caution">
    <text evidence="4">The sequence shown here is derived from an EMBL/GenBank/DDBJ whole genome shotgun (WGS) entry which is preliminary data.</text>
</comment>
<dbReference type="Pfam" id="PF04536">
    <property type="entry name" value="TPM_phosphatase"/>
    <property type="match status" value="1"/>
</dbReference>
<dbReference type="RefSeq" id="WP_188464019.1">
    <property type="nucleotide sequence ID" value="NZ_BAABHU010000008.1"/>
</dbReference>
<organism evidence="4 5">
    <name type="scientific">Marivirga lumbricoides</name>
    <dbReference type="NCBI Taxonomy" id="1046115"/>
    <lineage>
        <taxon>Bacteria</taxon>
        <taxon>Pseudomonadati</taxon>
        <taxon>Bacteroidota</taxon>
        <taxon>Cytophagia</taxon>
        <taxon>Cytophagales</taxon>
        <taxon>Marivirgaceae</taxon>
        <taxon>Marivirga</taxon>
    </lineage>
</organism>
<feature type="transmembrane region" description="Helical" evidence="1">
    <location>
        <begin position="175"/>
        <end position="192"/>
    </location>
</feature>
<keyword evidence="1" id="KW-0812">Transmembrane</keyword>